<proteinExistence type="predicted"/>
<dbReference type="EMBL" id="UINC01130151">
    <property type="protein sequence ID" value="SVD11034.1"/>
    <property type="molecule type" value="Genomic_DNA"/>
</dbReference>
<sequence>MRVNIIPYWVLFGLIPFLLFSGCGDLEPEMQ</sequence>
<evidence type="ECO:0000313" key="2">
    <source>
        <dbReference type="EMBL" id="SVD11034.1"/>
    </source>
</evidence>
<dbReference type="PROSITE" id="PS51257">
    <property type="entry name" value="PROKAR_LIPOPROTEIN"/>
    <property type="match status" value="1"/>
</dbReference>
<feature type="non-terminal residue" evidence="2">
    <location>
        <position position="31"/>
    </location>
</feature>
<dbReference type="AlphaFoldDB" id="A0A382SM96"/>
<name>A0A382SM96_9ZZZZ</name>
<accession>A0A382SM96</accession>
<feature type="transmembrane region" description="Helical" evidence="1">
    <location>
        <begin position="6"/>
        <end position="26"/>
    </location>
</feature>
<organism evidence="2">
    <name type="scientific">marine metagenome</name>
    <dbReference type="NCBI Taxonomy" id="408172"/>
    <lineage>
        <taxon>unclassified sequences</taxon>
        <taxon>metagenomes</taxon>
        <taxon>ecological metagenomes</taxon>
    </lineage>
</organism>
<evidence type="ECO:0000256" key="1">
    <source>
        <dbReference type="SAM" id="Phobius"/>
    </source>
</evidence>
<keyword evidence="1" id="KW-1133">Transmembrane helix</keyword>
<keyword evidence="1" id="KW-0812">Transmembrane</keyword>
<reference evidence="2" key="1">
    <citation type="submission" date="2018-05" db="EMBL/GenBank/DDBJ databases">
        <authorList>
            <person name="Lanie J.A."/>
            <person name="Ng W.-L."/>
            <person name="Kazmierczak K.M."/>
            <person name="Andrzejewski T.M."/>
            <person name="Davidsen T.M."/>
            <person name="Wayne K.J."/>
            <person name="Tettelin H."/>
            <person name="Glass J.I."/>
            <person name="Rusch D."/>
            <person name="Podicherti R."/>
            <person name="Tsui H.-C.T."/>
            <person name="Winkler M.E."/>
        </authorList>
    </citation>
    <scope>NUCLEOTIDE SEQUENCE</scope>
</reference>
<keyword evidence="1" id="KW-0472">Membrane</keyword>
<protein>
    <submittedName>
        <fullName evidence="2">Uncharacterized protein</fullName>
    </submittedName>
</protein>
<gene>
    <name evidence="2" type="ORF">METZ01_LOCUS363888</name>
</gene>